<organism evidence="1 2">
    <name type="scientific">Aspergillus novoparasiticus</name>
    <dbReference type="NCBI Taxonomy" id="986946"/>
    <lineage>
        <taxon>Eukaryota</taxon>
        <taxon>Fungi</taxon>
        <taxon>Dikarya</taxon>
        <taxon>Ascomycota</taxon>
        <taxon>Pezizomycotina</taxon>
        <taxon>Eurotiomycetes</taxon>
        <taxon>Eurotiomycetidae</taxon>
        <taxon>Eurotiales</taxon>
        <taxon>Aspergillaceae</taxon>
        <taxon>Aspergillus</taxon>
        <taxon>Aspergillus subgen. Circumdati</taxon>
    </lineage>
</organism>
<accession>A0A5N6EBU4</accession>
<dbReference type="Proteomes" id="UP000326799">
    <property type="component" value="Unassembled WGS sequence"/>
</dbReference>
<keyword evidence="2" id="KW-1185">Reference proteome</keyword>
<dbReference type="AlphaFoldDB" id="A0A5N6EBU4"/>
<gene>
    <name evidence="1" type="ORF">BDV33DRAFT_183084</name>
</gene>
<sequence length="87" mass="9479">MVGGEELWLSCMWLTQPSDGASSSVITATVPHNNATMATHCKQHRPLWTTFRISFIAPTVLLTFLCQEQVVQADTPQGGLPPPFGQP</sequence>
<protein>
    <submittedName>
        <fullName evidence="1">Uncharacterized protein</fullName>
    </submittedName>
</protein>
<dbReference type="EMBL" id="ML733545">
    <property type="protein sequence ID" value="KAB8214264.1"/>
    <property type="molecule type" value="Genomic_DNA"/>
</dbReference>
<evidence type="ECO:0000313" key="2">
    <source>
        <dbReference type="Proteomes" id="UP000326799"/>
    </source>
</evidence>
<reference evidence="1 2" key="1">
    <citation type="submission" date="2019-04" db="EMBL/GenBank/DDBJ databases">
        <title>Fungal friends and foes A comparative genomics study of 23 Aspergillus species from section Flavi.</title>
        <authorList>
            <consortium name="DOE Joint Genome Institute"/>
            <person name="Kjaerbolling I."/>
            <person name="Vesth T.C."/>
            <person name="Frisvad J.C."/>
            <person name="Nybo J.L."/>
            <person name="Theobald S."/>
            <person name="Kildgaard S."/>
            <person name="Petersen T.I."/>
            <person name="Kuo A."/>
            <person name="Sato A."/>
            <person name="Lyhne E.K."/>
            <person name="Kogle M.E."/>
            <person name="Wiebenga A."/>
            <person name="Kun R.S."/>
            <person name="Lubbers R.J."/>
            <person name="Makela M.R."/>
            <person name="Barry K."/>
            <person name="Chovatia M."/>
            <person name="Clum A."/>
            <person name="Daum C."/>
            <person name="Haridas S."/>
            <person name="He G."/>
            <person name="LaButti K."/>
            <person name="Lipzen A."/>
            <person name="Mondo S."/>
            <person name="Pangilinan J."/>
            <person name="Riley R."/>
            <person name="Salamov A."/>
            <person name="Simmons B.A."/>
            <person name="Magnuson J.K."/>
            <person name="Henrissat B."/>
            <person name="Mortensen U.H."/>
            <person name="Larsen T.O."/>
            <person name="De vries R.P."/>
            <person name="Grigoriev I.V."/>
            <person name="Machida M."/>
            <person name="Baker S.E."/>
            <person name="Andersen M.R."/>
        </authorList>
    </citation>
    <scope>NUCLEOTIDE SEQUENCE [LARGE SCALE GENOMIC DNA]</scope>
    <source>
        <strain evidence="1 2">CBS 126849</strain>
    </source>
</reference>
<name>A0A5N6EBU4_9EURO</name>
<evidence type="ECO:0000313" key="1">
    <source>
        <dbReference type="EMBL" id="KAB8214264.1"/>
    </source>
</evidence>
<proteinExistence type="predicted"/>